<evidence type="ECO:0000259" key="8">
    <source>
        <dbReference type="PROSITE" id="PS52029"/>
    </source>
</evidence>
<dbReference type="InterPro" id="IPR036365">
    <property type="entry name" value="PGBD-like_sf"/>
</dbReference>
<name>A0A521CME8_9SPHI</name>
<dbReference type="Gene3D" id="2.40.440.10">
    <property type="entry name" value="L,D-transpeptidase catalytic domain-like"/>
    <property type="match status" value="1"/>
</dbReference>
<accession>A0A521CME8</accession>
<dbReference type="SUPFAM" id="SSF47090">
    <property type="entry name" value="PGBD-like"/>
    <property type="match status" value="1"/>
</dbReference>
<evidence type="ECO:0000256" key="6">
    <source>
        <dbReference type="ARBA" id="ARBA00023316"/>
    </source>
</evidence>
<dbReference type="InterPro" id="IPR038063">
    <property type="entry name" value="Transpep_catalytic_dom"/>
</dbReference>
<dbReference type="SUPFAM" id="SSF141523">
    <property type="entry name" value="L,D-transpeptidase catalytic domain-like"/>
    <property type="match status" value="1"/>
</dbReference>
<dbReference type="PANTHER" id="PTHR41533:SF2">
    <property type="entry name" value="BLR7131 PROTEIN"/>
    <property type="match status" value="1"/>
</dbReference>
<keyword evidence="6 7" id="KW-0961">Cell wall biogenesis/degradation</keyword>
<sequence>MVFPKSILTFGSFLFLIGLLLSPAQSPSKPLIFSDSTHANQTLYIDSNWIQKEVAQNDFLRFFSDSIVNFYKNRNFKHAWFDSTELTESAKSFINALHSYTTLNSGNKMVIFPELKIIYSHLETFPDNDPLPDTLKRQMDLLLTGNFYYFINFIHHGDNERMKDINWFIPLHKISTDSAITHLLKNAPNSKFDSITLNNQFDLLLNSLRKYYAIEKKNNWDSIELKTTVLKVGSKNGSVPEIKTRLYLFGDLTTNDRSTLFTKELKEAVVEFQKSNGLKEDGVIGPQVLSQLNRPIHDRVLQILVNLERSKWMQAKPNTTFIIVNIPEFKMHVYEGSTLSWSCSVIVGKAGTNTISFTSNMKYIVFSPYWNIPQSIIKSEIIPEMIKKPSYIAHHNMEIRSGEKVMNPASITWSKYQESRFPYSIRQKPGAKNALGYVKFIFPNEYNIYLHDTPEKGLFNQTNRMFSHGCIRIEEPLKLAQFLLKADTSWTDEKIKETMYNGEEKVVILKKMVPVFINYLTAWVDENNRLNFRADIYGHDAKLAKQLFLQSDEDTSK</sequence>
<evidence type="ECO:0000313" key="9">
    <source>
        <dbReference type="EMBL" id="SMO60614.1"/>
    </source>
</evidence>
<evidence type="ECO:0000256" key="3">
    <source>
        <dbReference type="ARBA" id="ARBA00022679"/>
    </source>
</evidence>
<dbReference type="PROSITE" id="PS52029">
    <property type="entry name" value="LD_TPASE"/>
    <property type="match status" value="1"/>
</dbReference>
<gene>
    <name evidence="9" type="ORF">SAMN06265350_104206</name>
</gene>
<evidence type="ECO:0000256" key="7">
    <source>
        <dbReference type="PROSITE-ProRule" id="PRU01373"/>
    </source>
</evidence>
<evidence type="ECO:0000256" key="1">
    <source>
        <dbReference type="ARBA" id="ARBA00004752"/>
    </source>
</evidence>
<keyword evidence="10" id="KW-1185">Reference proteome</keyword>
<dbReference type="CDD" id="cd16913">
    <property type="entry name" value="YkuD_like"/>
    <property type="match status" value="1"/>
</dbReference>
<dbReference type="InterPro" id="IPR045380">
    <property type="entry name" value="LD_TPept_scaffold_dom"/>
</dbReference>
<keyword evidence="5 7" id="KW-0573">Peptidoglycan synthesis</keyword>
<dbReference type="Pfam" id="PF01471">
    <property type="entry name" value="PG_binding_1"/>
    <property type="match status" value="1"/>
</dbReference>
<dbReference type="OrthoDB" id="9778545at2"/>
<dbReference type="GO" id="GO:0009252">
    <property type="term" value="P:peptidoglycan biosynthetic process"/>
    <property type="evidence" value="ECO:0007669"/>
    <property type="project" value="UniProtKB-UniPathway"/>
</dbReference>
<protein>
    <submittedName>
        <fullName evidence="9">Peptidoglycan binding domain-containing protein</fullName>
    </submittedName>
</protein>
<dbReference type="Pfam" id="PF20142">
    <property type="entry name" value="Scaffold"/>
    <property type="match status" value="1"/>
</dbReference>
<evidence type="ECO:0000256" key="5">
    <source>
        <dbReference type="ARBA" id="ARBA00022984"/>
    </source>
</evidence>
<reference evidence="9 10" key="1">
    <citation type="submission" date="2017-05" db="EMBL/GenBank/DDBJ databases">
        <authorList>
            <person name="Varghese N."/>
            <person name="Submissions S."/>
        </authorList>
    </citation>
    <scope>NUCLEOTIDE SEQUENCE [LARGE SCALE GENOMIC DNA]</scope>
    <source>
        <strain evidence="9 10">DSM 21342</strain>
    </source>
</reference>
<evidence type="ECO:0000256" key="4">
    <source>
        <dbReference type="ARBA" id="ARBA00022960"/>
    </source>
</evidence>
<dbReference type="Gene3D" id="1.10.101.10">
    <property type="entry name" value="PGBD-like superfamily/PGBD"/>
    <property type="match status" value="1"/>
</dbReference>
<dbReference type="EMBL" id="FXSZ01000004">
    <property type="protein sequence ID" value="SMO60614.1"/>
    <property type="molecule type" value="Genomic_DNA"/>
</dbReference>
<dbReference type="GO" id="GO:0004180">
    <property type="term" value="F:carboxypeptidase activity"/>
    <property type="evidence" value="ECO:0007669"/>
    <property type="project" value="UniProtKB-ARBA"/>
</dbReference>
<dbReference type="InterPro" id="IPR002477">
    <property type="entry name" value="Peptidoglycan-bd-like"/>
</dbReference>
<evidence type="ECO:0000313" key="10">
    <source>
        <dbReference type="Proteomes" id="UP000315971"/>
    </source>
</evidence>
<dbReference type="GO" id="GO:0016740">
    <property type="term" value="F:transferase activity"/>
    <property type="evidence" value="ECO:0007669"/>
    <property type="project" value="UniProtKB-KW"/>
</dbReference>
<dbReference type="AlphaFoldDB" id="A0A521CME8"/>
<dbReference type="Proteomes" id="UP000315971">
    <property type="component" value="Unassembled WGS sequence"/>
</dbReference>
<feature type="active site" description="Nucleophile" evidence="7">
    <location>
        <position position="470"/>
    </location>
</feature>
<comment type="pathway">
    <text evidence="1 7">Cell wall biogenesis; peptidoglycan biosynthesis.</text>
</comment>
<keyword evidence="4 7" id="KW-0133">Cell shape</keyword>
<dbReference type="InterPro" id="IPR005490">
    <property type="entry name" value="LD_TPept_cat_dom"/>
</dbReference>
<comment type="similarity">
    <text evidence="2">Belongs to the YkuD family.</text>
</comment>
<feature type="active site" description="Proton donor/acceptor" evidence="7">
    <location>
        <position position="451"/>
    </location>
</feature>
<dbReference type="InterPro" id="IPR052905">
    <property type="entry name" value="LD-transpeptidase_YkuD-like"/>
</dbReference>
<proteinExistence type="inferred from homology"/>
<dbReference type="Pfam" id="PF03734">
    <property type="entry name" value="YkuD"/>
    <property type="match status" value="1"/>
</dbReference>
<dbReference type="PANTHER" id="PTHR41533">
    <property type="entry name" value="L,D-TRANSPEPTIDASE HI_1667-RELATED"/>
    <property type="match status" value="1"/>
</dbReference>
<dbReference type="GO" id="GO:0071555">
    <property type="term" value="P:cell wall organization"/>
    <property type="evidence" value="ECO:0007669"/>
    <property type="project" value="UniProtKB-UniRule"/>
</dbReference>
<dbReference type="UniPathway" id="UPA00219"/>
<evidence type="ECO:0000256" key="2">
    <source>
        <dbReference type="ARBA" id="ARBA00005992"/>
    </source>
</evidence>
<dbReference type="GO" id="GO:0008360">
    <property type="term" value="P:regulation of cell shape"/>
    <property type="evidence" value="ECO:0007669"/>
    <property type="project" value="UniProtKB-UniRule"/>
</dbReference>
<organism evidence="9 10">
    <name type="scientific">Solitalea koreensis</name>
    <dbReference type="NCBI Taxonomy" id="543615"/>
    <lineage>
        <taxon>Bacteria</taxon>
        <taxon>Pseudomonadati</taxon>
        <taxon>Bacteroidota</taxon>
        <taxon>Sphingobacteriia</taxon>
        <taxon>Sphingobacteriales</taxon>
        <taxon>Sphingobacteriaceae</taxon>
        <taxon>Solitalea</taxon>
    </lineage>
</organism>
<keyword evidence="3" id="KW-0808">Transferase</keyword>
<feature type="domain" description="L,D-TPase catalytic" evidence="8">
    <location>
        <begin position="320"/>
        <end position="500"/>
    </location>
</feature>
<dbReference type="InterPro" id="IPR036366">
    <property type="entry name" value="PGBDSf"/>
</dbReference>